<gene>
    <name evidence="2" type="ORF">NU60_07810</name>
</gene>
<dbReference type="PANTHER" id="PTHR20941">
    <property type="entry name" value="FOLATE SYNTHESIS PROTEINS"/>
    <property type="match status" value="1"/>
</dbReference>
<dbReference type="PROSITE" id="PS50972">
    <property type="entry name" value="PTERIN_BINDING"/>
    <property type="match status" value="1"/>
</dbReference>
<dbReference type="GO" id="GO:0005829">
    <property type="term" value="C:cytosol"/>
    <property type="evidence" value="ECO:0007669"/>
    <property type="project" value="TreeGrafter"/>
</dbReference>
<dbReference type="AlphaFoldDB" id="A0A4P2WXQ8"/>
<reference evidence="2" key="1">
    <citation type="submission" date="2019-05" db="EMBL/GenBank/DDBJ databases">
        <title>Complete genome sequence of multidrug resistant Acinetonacter baumannii.</title>
        <authorList>
            <person name="Wachino J."/>
        </authorList>
    </citation>
    <scope>NUCLEOTIDE SEQUENCE</scope>
    <source>
        <strain evidence="2">NU-60</strain>
    </source>
</reference>
<organism evidence="2">
    <name type="scientific">Acinetobacter baumannii</name>
    <dbReference type="NCBI Taxonomy" id="470"/>
    <lineage>
        <taxon>Bacteria</taxon>
        <taxon>Pseudomonadati</taxon>
        <taxon>Pseudomonadota</taxon>
        <taxon>Gammaproteobacteria</taxon>
        <taxon>Moraxellales</taxon>
        <taxon>Moraxellaceae</taxon>
        <taxon>Acinetobacter</taxon>
        <taxon>Acinetobacter calcoaceticus/baumannii complex</taxon>
    </lineage>
</organism>
<dbReference type="GO" id="GO:0046654">
    <property type="term" value="P:tetrahydrofolate biosynthetic process"/>
    <property type="evidence" value="ECO:0007669"/>
    <property type="project" value="TreeGrafter"/>
</dbReference>
<sequence>MQLISLPKQILQCGQLQLDLSQPHVMGILNVTPDSFSDGGKHNQLDQAVDHALSMIEQGATIIDIGGNLPDLVLQKL</sequence>
<name>A0A4P2WXQ8_ACIBA</name>
<feature type="domain" description="Pterin-binding" evidence="1">
    <location>
        <begin position="23"/>
        <end position="77"/>
    </location>
</feature>
<dbReference type="PROSITE" id="PS00792">
    <property type="entry name" value="DHPS_1"/>
    <property type="match status" value="1"/>
</dbReference>
<accession>A0A4P2WXQ8</accession>
<protein>
    <recommendedName>
        <fullName evidence="1">Pterin-binding domain-containing protein</fullName>
    </recommendedName>
</protein>
<dbReference type="InterPro" id="IPR045031">
    <property type="entry name" value="DHP_synth-like"/>
</dbReference>
<dbReference type="Gene3D" id="3.20.20.20">
    <property type="entry name" value="Dihydropteroate synthase-like"/>
    <property type="match status" value="1"/>
</dbReference>
<dbReference type="PANTHER" id="PTHR20941:SF1">
    <property type="entry name" value="FOLIC ACID SYNTHESIS PROTEIN FOL1"/>
    <property type="match status" value="1"/>
</dbReference>
<dbReference type="EMBL" id="AP019685">
    <property type="protein sequence ID" value="BBK04833.1"/>
    <property type="molecule type" value="Genomic_DNA"/>
</dbReference>
<dbReference type="SUPFAM" id="SSF51717">
    <property type="entry name" value="Dihydropteroate synthetase-like"/>
    <property type="match status" value="1"/>
</dbReference>
<evidence type="ECO:0000259" key="1">
    <source>
        <dbReference type="PROSITE" id="PS50972"/>
    </source>
</evidence>
<dbReference type="InterPro" id="IPR000489">
    <property type="entry name" value="Pterin-binding_dom"/>
</dbReference>
<dbReference type="Pfam" id="PF00809">
    <property type="entry name" value="Pterin_bind"/>
    <property type="match status" value="1"/>
</dbReference>
<proteinExistence type="predicted"/>
<dbReference type="InterPro" id="IPR011005">
    <property type="entry name" value="Dihydropteroate_synth-like_sf"/>
</dbReference>
<dbReference type="GO" id="GO:0004156">
    <property type="term" value="F:dihydropteroate synthase activity"/>
    <property type="evidence" value="ECO:0007669"/>
    <property type="project" value="TreeGrafter"/>
</dbReference>
<evidence type="ECO:0000313" key="2">
    <source>
        <dbReference type="EMBL" id="BBK04833.1"/>
    </source>
</evidence>